<evidence type="ECO:0000313" key="10">
    <source>
        <dbReference type="Proteomes" id="UP000292447"/>
    </source>
</evidence>
<dbReference type="InterPro" id="IPR037818">
    <property type="entry name" value="TAF8"/>
</dbReference>
<evidence type="ECO:0000256" key="6">
    <source>
        <dbReference type="ARBA" id="ARBA00023242"/>
    </source>
</evidence>
<gene>
    <name evidence="9" type="primary">MPUL0E02990</name>
    <name evidence="9" type="ORF">METSCH_E02990</name>
</gene>
<feature type="compositionally biased region" description="Acidic residues" evidence="7">
    <location>
        <begin position="664"/>
        <end position="678"/>
    </location>
</feature>
<comment type="similarity">
    <text evidence="2">Belongs to the TAF8 family.</text>
</comment>
<dbReference type="GO" id="GO:0006367">
    <property type="term" value="P:transcription initiation at RNA polymerase II promoter"/>
    <property type="evidence" value="ECO:0007669"/>
    <property type="project" value="TreeGrafter"/>
</dbReference>
<protein>
    <recommendedName>
        <fullName evidence="3">Transcription initiation factor TFIID subunit 8</fullName>
    </recommendedName>
</protein>
<feature type="compositionally biased region" description="Basic and acidic residues" evidence="7">
    <location>
        <begin position="514"/>
        <end position="543"/>
    </location>
</feature>
<dbReference type="InterPro" id="IPR019473">
    <property type="entry name" value="TFIID_su8_C"/>
</dbReference>
<sequence length="678" mass="75746">MTSLQRVTPNTHIDTHVPSHNTTCRMANDAKSAGPNKPMTRSAAVAKTGSVPPKTAEKKASENSKQRIVTEYIEPPERRLGPHKNAVNEPLDSKRLAGPVDFQLQKLVGLLIASTEHHPKFSSDFLSEVTQLTTQFMSHFVSSLHKLTEVQRHHKPGLADLVMCLAAQDVLPTELHTEYLRTKQLDTPTKAYARQISDDLNTLLREFNADNYTLDKDDPSLVFHANEQHEIAALVPRQATRRAYIPEYLPELPPDFTFTLTGHYVDTITDLKEIKLQLAEQLRLNEASLYKLIDDDERRWRQLLEHDLDMLSSEESAVEEIMSPAAKTPAENEMLEVWSDSAVAAEKPRPDKVDEDELETAKVGEKESNGVVENTEVPEAALASASTGKAFDFVAYARKTRLAKERHAREMDRRRKLRQANVFMKAEKVFSPYALAPPTKSDTAFFENVLENAFKQVIKATRNAETKKRERLLRLREAKEKREAEQEEENGAFEFGFAFNPSANLSEDSDEEIHETSKEFDFGDNDAAKSENSRPVEATSEHDVEMVDVGEQSSANENTGETPHPGQVSGKAPLKTVADLEMTNADDFGDISDGNSEMENELEEHFGIEDTEAGSFFLQLGESGVSHDSGAGVSNIDKISGDGHTHLENEHIKNAARVSWGDLGSEEESEEDELEDVE</sequence>
<dbReference type="STRING" id="2163413.A0A4P6XRH9"/>
<dbReference type="PANTHER" id="PTHR46469">
    <property type="entry name" value="TRANSCRIPTION INITIATION FACTOR TFIID SUBUNIT 8"/>
    <property type="match status" value="1"/>
</dbReference>
<keyword evidence="9" id="KW-0648">Protein biosynthesis</keyword>
<evidence type="ECO:0000313" key="9">
    <source>
        <dbReference type="EMBL" id="QBM90060.1"/>
    </source>
</evidence>
<proteinExistence type="inferred from homology"/>
<dbReference type="PANTHER" id="PTHR46469:SF1">
    <property type="entry name" value="TRANSCRIPTION INITIATION FACTOR TFIID SUBUNIT 8"/>
    <property type="match status" value="1"/>
</dbReference>
<evidence type="ECO:0000256" key="3">
    <source>
        <dbReference type="ARBA" id="ARBA00017307"/>
    </source>
</evidence>
<comment type="subcellular location">
    <subcellularLocation>
        <location evidence="1">Nucleus</location>
    </subcellularLocation>
</comment>
<evidence type="ECO:0000256" key="4">
    <source>
        <dbReference type="ARBA" id="ARBA00023015"/>
    </source>
</evidence>
<feature type="compositionally biased region" description="Basic and acidic residues" evidence="7">
    <location>
        <begin position="639"/>
        <end position="653"/>
    </location>
</feature>
<evidence type="ECO:0000256" key="7">
    <source>
        <dbReference type="SAM" id="MobiDB-lite"/>
    </source>
</evidence>
<feature type="domain" description="Transcription factor TFIID subunit 8 C-terminal" evidence="8">
    <location>
        <begin position="244"/>
        <end position="292"/>
    </location>
</feature>
<feature type="region of interest" description="Disordered" evidence="7">
    <location>
        <begin position="622"/>
        <end position="678"/>
    </location>
</feature>
<dbReference type="GO" id="GO:0005669">
    <property type="term" value="C:transcription factor TFIID complex"/>
    <property type="evidence" value="ECO:0007669"/>
    <property type="project" value="InterPro"/>
</dbReference>
<reference evidence="10" key="1">
    <citation type="submission" date="2019-03" db="EMBL/GenBank/DDBJ databases">
        <title>Snf2 controls pulcherriminic acid biosynthesis and connects pigmentation and antifungal activity of the yeast Metschnikowia pulcherrima.</title>
        <authorList>
            <person name="Gore-Lloyd D."/>
            <person name="Sumann I."/>
            <person name="Brachmann A.O."/>
            <person name="Schneeberger K."/>
            <person name="Ortiz-Merino R.A."/>
            <person name="Moreno-Beltran M."/>
            <person name="Schlaefli M."/>
            <person name="Kirner P."/>
            <person name="Santos Kron A."/>
            <person name="Wolfe K.H."/>
            <person name="Piel J."/>
            <person name="Ahrens C.H."/>
            <person name="Henk D."/>
            <person name="Freimoser F.M."/>
        </authorList>
    </citation>
    <scope>NUCLEOTIDE SEQUENCE [LARGE SCALE GENOMIC DNA]</scope>
    <source>
        <strain evidence="10">APC 1.2</strain>
    </source>
</reference>
<dbReference type="Proteomes" id="UP000292447">
    <property type="component" value="Chromosome V"/>
</dbReference>
<keyword evidence="5" id="KW-0804">Transcription</keyword>
<dbReference type="CDD" id="cd08049">
    <property type="entry name" value="TAF8"/>
    <property type="match status" value="1"/>
</dbReference>
<keyword evidence="9" id="KW-0396">Initiation factor</keyword>
<keyword evidence="6" id="KW-0539">Nucleus</keyword>
<evidence type="ECO:0000256" key="2">
    <source>
        <dbReference type="ARBA" id="ARBA00008767"/>
    </source>
</evidence>
<accession>A0A4P6XRH9</accession>
<keyword evidence="10" id="KW-1185">Reference proteome</keyword>
<feature type="region of interest" description="Disordered" evidence="7">
    <location>
        <begin position="29"/>
        <end position="65"/>
    </location>
</feature>
<feature type="compositionally biased region" description="Basic and acidic residues" evidence="7">
    <location>
        <begin position="55"/>
        <end position="65"/>
    </location>
</feature>
<dbReference type="Pfam" id="PF10406">
    <property type="entry name" value="TAF8_C"/>
    <property type="match status" value="1"/>
</dbReference>
<organism evidence="9 10">
    <name type="scientific">Metschnikowia aff. pulcherrima</name>
    <dbReference type="NCBI Taxonomy" id="2163413"/>
    <lineage>
        <taxon>Eukaryota</taxon>
        <taxon>Fungi</taxon>
        <taxon>Dikarya</taxon>
        <taxon>Ascomycota</taxon>
        <taxon>Saccharomycotina</taxon>
        <taxon>Pichiomycetes</taxon>
        <taxon>Metschnikowiaceae</taxon>
        <taxon>Metschnikowia</taxon>
    </lineage>
</organism>
<dbReference type="GO" id="GO:0003743">
    <property type="term" value="F:translation initiation factor activity"/>
    <property type="evidence" value="ECO:0007669"/>
    <property type="project" value="UniProtKB-KW"/>
</dbReference>
<feature type="compositionally biased region" description="Polar residues" evidence="7">
    <location>
        <begin position="552"/>
        <end position="561"/>
    </location>
</feature>
<evidence type="ECO:0000256" key="5">
    <source>
        <dbReference type="ARBA" id="ARBA00023163"/>
    </source>
</evidence>
<feature type="region of interest" description="Disordered" evidence="7">
    <location>
        <begin position="480"/>
        <end position="543"/>
    </location>
</feature>
<dbReference type="AlphaFoldDB" id="A0A4P6XRH9"/>
<dbReference type="EMBL" id="CP034460">
    <property type="protein sequence ID" value="QBM90060.1"/>
    <property type="molecule type" value="Genomic_DNA"/>
</dbReference>
<evidence type="ECO:0000256" key="1">
    <source>
        <dbReference type="ARBA" id="ARBA00004123"/>
    </source>
</evidence>
<name>A0A4P6XRH9_9ASCO</name>
<keyword evidence="4" id="KW-0805">Transcription regulation</keyword>
<feature type="region of interest" description="Disordered" evidence="7">
    <location>
        <begin position="552"/>
        <end position="571"/>
    </location>
</feature>
<evidence type="ECO:0000259" key="8">
    <source>
        <dbReference type="Pfam" id="PF10406"/>
    </source>
</evidence>